<comment type="similarity">
    <text evidence="1 3">Belongs to the short-chain dehydrogenases/reductases (SDR) family.</text>
</comment>
<protein>
    <submittedName>
        <fullName evidence="4">SDR family oxidoreductase</fullName>
    </submittedName>
</protein>
<evidence type="ECO:0000256" key="1">
    <source>
        <dbReference type="ARBA" id="ARBA00006484"/>
    </source>
</evidence>
<reference evidence="4" key="1">
    <citation type="submission" date="2021-04" db="EMBL/GenBank/DDBJ databases">
        <title>Genome based classification of Actinospica acidithermotolerans sp. nov., an actinobacterium isolated from an Indonesian hot spring.</title>
        <authorList>
            <person name="Kusuma A.B."/>
            <person name="Putra K.E."/>
            <person name="Nafisah S."/>
            <person name="Loh J."/>
            <person name="Nouioui I."/>
            <person name="Goodfellow M."/>
        </authorList>
    </citation>
    <scope>NUCLEOTIDE SEQUENCE</scope>
    <source>
        <strain evidence="4">CSCA 57</strain>
    </source>
</reference>
<sequence>MTTALITGGTAGIGSAFAEKFATLGYDLVLVARDRERLEDCAVRLRRQSGADVQTLSADLSTVEGRAAVEERLADRGRPVDILVNNAGFALGASFRRGTVEEEERLLDVHVRAVLRLTHAALPGMVERGKGSVINVASVAAFVPRGTYSAAKAWVVAFSESVAAELGDTDVRCMALCPGFAHTEFHERAGIDEGDIPKWMWLNASDVVDAAIADLRKGLTVSVPSARYKILVGASKLVPRRLSTKVSRSVSKRW</sequence>
<dbReference type="PRINTS" id="PR00081">
    <property type="entry name" value="GDHRDH"/>
</dbReference>
<dbReference type="RefSeq" id="WP_212529737.1">
    <property type="nucleotide sequence ID" value="NZ_JAGSOG010000088.1"/>
</dbReference>
<dbReference type="Gene3D" id="3.40.50.720">
    <property type="entry name" value="NAD(P)-binding Rossmann-like Domain"/>
    <property type="match status" value="1"/>
</dbReference>
<dbReference type="InterPro" id="IPR002347">
    <property type="entry name" value="SDR_fam"/>
</dbReference>
<evidence type="ECO:0000313" key="5">
    <source>
        <dbReference type="Proteomes" id="UP000675781"/>
    </source>
</evidence>
<dbReference type="GO" id="GO:0016020">
    <property type="term" value="C:membrane"/>
    <property type="evidence" value="ECO:0007669"/>
    <property type="project" value="TreeGrafter"/>
</dbReference>
<dbReference type="PRINTS" id="PR00080">
    <property type="entry name" value="SDRFAMILY"/>
</dbReference>
<dbReference type="CDD" id="cd05233">
    <property type="entry name" value="SDR_c"/>
    <property type="match status" value="1"/>
</dbReference>
<evidence type="ECO:0000256" key="3">
    <source>
        <dbReference type="RuleBase" id="RU000363"/>
    </source>
</evidence>
<dbReference type="EMBL" id="JAGSOG010000088">
    <property type="protein sequence ID" value="MBR7835243.1"/>
    <property type="molecule type" value="Genomic_DNA"/>
</dbReference>
<dbReference type="Pfam" id="PF00106">
    <property type="entry name" value="adh_short"/>
    <property type="match status" value="1"/>
</dbReference>
<accession>A0A941IST5</accession>
<dbReference type="PIRSF" id="PIRSF000126">
    <property type="entry name" value="11-beta-HSD1"/>
    <property type="match status" value="1"/>
</dbReference>
<dbReference type="InterPro" id="IPR036291">
    <property type="entry name" value="NAD(P)-bd_dom_sf"/>
</dbReference>
<dbReference type="Proteomes" id="UP000675781">
    <property type="component" value="Unassembled WGS sequence"/>
</dbReference>
<comment type="caution">
    <text evidence="4">The sequence shown here is derived from an EMBL/GenBank/DDBJ whole genome shotgun (WGS) entry which is preliminary data.</text>
</comment>
<evidence type="ECO:0000313" key="4">
    <source>
        <dbReference type="EMBL" id="MBR7835243.1"/>
    </source>
</evidence>
<dbReference type="SUPFAM" id="SSF51735">
    <property type="entry name" value="NAD(P)-binding Rossmann-fold domains"/>
    <property type="match status" value="1"/>
</dbReference>
<keyword evidence="2" id="KW-0560">Oxidoreductase</keyword>
<dbReference type="PANTHER" id="PTHR44196">
    <property type="entry name" value="DEHYDROGENASE/REDUCTASE SDR FAMILY MEMBER 7B"/>
    <property type="match status" value="1"/>
</dbReference>
<proteinExistence type="inferred from homology"/>
<name>A0A941IST5_9ACTN</name>
<organism evidence="4 5">
    <name type="scientific">Actinospica durhamensis</name>
    <dbReference type="NCBI Taxonomy" id="1508375"/>
    <lineage>
        <taxon>Bacteria</taxon>
        <taxon>Bacillati</taxon>
        <taxon>Actinomycetota</taxon>
        <taxon>Actinomycetes</taxon>
        <taxon>Catenulisporales</taxon>
        <taxon>Actinospicaceae</taxon>
        <taxon>Actinospica</taxon>
    </lineage>
</organism>
<dbReference type="AlphaFoldDB" id="A0A941IST5"/>
<evidence type="ECO:0000256" key="2">
    <source>
        <dbReference type="ARBA" id="ARBA00023002"/>
    </source>
</evidence>
<gene>
    <name evidence="4" type="ORF">KDL01_18360</name>
</gene>
<dbReference type="GO" id="GO:0016491">
    <property type="term" value="F:oxidoreductase activity"/>
    <property type="evidence" value="ECO:0007669"/>
    <property type="project" value="UniProtKB-KW"/>
</dbReference>
<dbReference type="PANTHER" id="PTHR44196:SF2">
    <property type="entry name" value="SHORT-CHAIN DEHYDROGENASE-RELATED"/>
    <property type="match status" value="1"/>
</dbReference>
<keyword evidence="5" id="KW-1185">Reference proteome</keyword>